<feature type="domain" description="C2H2-type" evidence="8">
    <location>
        <begin position="334"/>
        <end position="361"/>
    </location>
</feature>
<evidence type="ECO:0000313" key="9">
    <source>
        <dbReference type="EnsemblMetazoa" id="AALB010552-PA"/>
    </source>
</evidence>
<dbReference type="Pfam" id="PF00096">
    <property type="entry name" value="zf-C2H2"/>
    <property type="match status" value="2"/>
</dbReference>
<feature type="domain" description="C2H2-type" evidence="8">
    <location>
        <begin position="252"/>
        <end position="275"/>
    </location>
</feature>
<dbReference type="SMART" id="SM00355">
    <property type="entry name" value="ZnF_C2H2"/>
    <property type="match status" value="18"/>
</dbReference>
<dbReference type="VEuPathDB" id="VectorBase:AALB010552"/>
<dbReference type="Pfam" id="PF12874">
    <property type="entry name" value="zf-met"/>
    <property type="match status" value="2"/>
</dbReference>
<dbReference type="PROSITE" id="PS50157">
    <property type="entry name" value="ZINC_FINGER_C2H2_2"/>
    <property type="match status" value="13"/>
</dbReference>
<reference evidence="9 10" key="1">
    <citation type="journal article" date="2017" name="G3 (Bethesda)">
        <title>The Physical Genome Mapping of Anopheles albimanus Corrected Scaffold Misassemblies and Identified Interarm Rearrangements in Genus Anopheles.</title>
        <authorList>
            <person name="Artemov G.N."/>
            <person name="Peery A.N."/>
            <person name="Jiang X."/>
            <person name="Tu Z."/>
            <person name="Stegniy V.N."/>
            <person name="Sharakhova M.V."/>
            <person name="Sharakhov I.V."/>
        </authorList>
    </citation>
    <scope>NUCLEOTIDE SEQUENCE [LARGE SCALE GENOMIC DNA]</scope>
    <source>
        <strain evidence="9 10">ALBI9_A</strain>
    </source>
</reference>
<dbReference type="PROSITE" id="PS00028">
    <property type="entry name" value="ZINC_FINGER_C2H2_1"/>
    <property type="match status" value="13"/>
</dbReference>
<dbReference type="GO" id="GO:0005634">
    <property type="term" value="C:nucleus"/>
    <property type="evidence" value="ECO:0007669"/>
    <property type="project" value="UniProtKB-SubCell"/>
</dbReference>
<evidence type="ECO:0000256" key="7">
    <source>
        <dbReference type="SAM" id="MobiDB-lite"/>
    </source>
</evidence>
<sequence length="1176" mass="134479">MYPEACGDNNEPQWPTRVCRNCKHGLLEAYRLYVVCMSTLSVLKKHMQNSATRPSQLSAKIDIPEKSNTRSGHDGIDFKNAVIIIDDEEDEEHCLTSEQEEEFDSEQKKTNGNEHEGRKTFSLSDHQANAHESIENTFLLLHPQNAKSLTNECGAETWKSCDIVERSIKVASSIDQEQMEDSEESMEYLDNVEDSLDASGNDDNQAETAMVEEAVTEYAVSATIINSERQDYGSDESEGEDIFAKMFSSEIFSCKSCRDVFLDKESHVKHMKNHSKGCKKFCKMCNEGFKNESALCAHECYSNTSILCWICGEITTASRKHETHMLSHRPKEMWACNLCPLRFNYETVLKAHLNTHKRQKLYCCDICGMNLVSKRNFEKHQWTRHKATKEELYTVSCGVCSQKFTDRYVLKRHMNTHTGLRPYSCVYCNRVYGSGGDLVEHVAKHHVAFADNNETQWPTKACEICKQAILDAYGLYVVCMSTLGILKKRLKNNPHESNQAKAEVCFSDQSLIVADNNAVYFTGRDRNKSDEEENKSFLTIEEEESQPTVERIEEEGQNNALILFREQQENDILLQPQTGETTENRNVASAYYSHEIVELSVEMDFVAPNNTIPIEEEHLDDFEGCMEYLDDGEDSLHTTPHQENDDSQEETAFGESVVSVPELQDSSEEGENGFGEILSPQIFSCESCREVFFDNRTLEKHLKYHRAGFNIFCKTCNKGFKHETALYAHECAFDSSTLCWICGEKLDSQAKHKRHMQSHMPEGTWACQYCPLRFSTQTAMNSHEYIHKKDRGHSCDICGVNLSSKRNLKYHQRAVHGGGLEKLHPCHICGRRFAMPSMLKNHMNTHTGLRPYSCVYCNRVYGSGGDLVEHVAKHHVGNDNIYQCHLCDADFPKIKELKGHYEVHCRNGEQLYNEILTEFGKFRFTTMDLLKMRRRKEMMALIENLKVETEKNCVGQQSIIPGQEGHLDDFDESMEHLDDVEYSLHGTAYQETVHDKRSVAVLEISDINMNSGLLKEYSDESEEDESFTGIFSMELFSCESCRDVFLDKGSYEKHLRNHRLGFTCKMCNEGFKSANALDAHETTHECSTLCWICGITLATVKLHRTHMLSHVPEEMFSRPAYLKTHMNSHTGLRPYKCAYCNRVYGNGGDLTEHVAKHHVGNDNIYQCHLCDADFPK</sequence>
<feature type="compositionally biased region" description="Acidic residues" evidence="7">
    <location>
        <begin position="91"/>
        <end position="104"/>
    </location>
</feature>
<evidence type="ECO:0000256" key="4">
    <source>
        <dbReference type="ARBA" id="ARBA00022771"/>
    </source>
</evidence>
<evidence type="ECO:0000313" key="10">
    <source>
        <dbReference type="Proteomes" id="UP000069272"/>
    </source>
</evidence>
<dbReference type="FunFam" id="3.30.160.60:FF:000145">
    <property type="entry name" value="Zinc finger protein 574"/>
    <property type="match status" value="1"/>
</dbReference>
<feature type="domain" description="C2H2-type" evidence="8">
    <location>
        <begin position="793"/>
        <end position="821"/>
    </location>
</feature>
<keyword evidence="4" id="KW-0863">Zinc-finger</keyword>
<dbReference type="PANTHER" id="PTHR24394">
    <property type="entry name" value="ZINC FINGER PROTEIN"/>
    <property type="match status" value="1"/>
</dbReference>
<name>A0A182FVG7_ANOAL</name>
<dbReference type="GO" id="GO:0000981">
    <property type="term" value="F:DNA-binding transcription factor activity, RNA polymerase II-specific"/>
    <property type="evidence" value="ECO:0007669"/>
    <property type="project" value="TreeGrafter"/>
</dbReference>
<dbReference type="InterPro" id="IPR036236">
    <property type="entry name" value="Znf_C2H2_sf"/>
</dbReference>
<dbReference type="VEuPathDB" id="VectorBase:AALB20_038061"/>
<dbReference type="EnsemblMetazoa" id="AALB010552-RA">
    <property type="protein sequence ID" value="AALB010552-PA"/>
    <property type="gene ID" value="AALB010552"/>
</dbReference>
<keyword evidence="2" id="KW-0479">Metal-binding</keyword>
<feature type="compositionally biased region" description="Basic and acidic residues" evidence="7">
    <location>
        <begin position="105"/>
        <end position="119"/>
    </location>
</feature>
<dbReference type="Proteomes" id="UP000069272">
    <property type="component" value="Chromosome 3R"/>
</dbReference>
<feature type="compositionally biased region" description="Basic and acidic residues" evidence="7">
    <location>
        <begin position="634"/>
        <end position="644"/>
    </location>
</feature>
<feature type="domain" description="C2H2-type" evidence="8">
    <location>
        <begin position="852"/>
        <end position="880"/>
    </location>
</feature>
<dbReference type="InterPro" id="IPR013087">
    <property type="entry name" value="Znf_C2H2_type"/>
</dbReference>
<evidence type="ECO:0000256" key="2">
    <source>
        <dbReference type="ARBA" id="ARBA00022723"/>
    </source>
</evidence>
<dbReference type="GO" id="GO:0008270">
    <property type="term" value="F:zinc ion binding"/>
    <property type="evidence" value="ECO:0007669"/>
    <property type="project" value="UniProtKB-KW"/>
</dbReference>
<feature type="domain" description="C2H2-type" evidence="8">
    <location>
        <begin position="824"/>
        <end position="851"/>
    </location>
</feature>
<dbReference type="AlphaFoldDB" id="A0A182FVG7"/>
<comment type="subcellular location">
    <subcellularLocation>
        <location evidence="1">Nucleus</location>
    </subcellularLocation>
</comment>
<keyword evidence="5" id="KW-0862">Zinc</keyword>
<dbReference type="STRING" id="7167.A0A182FVG7"/>
<keyword evidence="3" id="KW-0677">Repeat</keyword>
<evidence type="ECO:0000256" key="6">
    <source>
        <dbReference type="ARBA" id="ARBA00023242"/>
    </source>
</evidence>
<feature type="domain" description="C2H2-type" evidence="8">
    <location>
        <begin position="765"/>
        <end position="792"/>
    </location>
</feature>
<dbReference type="PANTHER" id="PTHR24394:SF29">
    <property type="entry name" value="MYONEURIN"/>
    <property type="match status" value="1"/>
</dbReference>
<dbReference type="Gene3D" id="3.30.160.60">
    <property type="entry name" value="Classic Zinc Finger"/>
    <property type="match status" value="9"/>
</dbReference>
<proteinExistence type="predicted"/>
<dbReference type="SUPFAM" id="SSF57667">
    <property type="entry name" value="beta-beta-alpha zinc fingers"/>
    <property type="match status" value="8"/>
</dbReference>
<protein>
    <recommendedName>
        <fullName evidence="8">C2H2-type domain-containing protein</fullName>
    </recommendedName>
</protein>
<accession>A0A182FVG7</accession>
<feature type="domain" description="C2H2-type" evidence="8">
    <location>
        <begin position="882"/>
        <end position="909"/>
    </location>
</feature>
<feature type="domain" description="C2H2-type" evidence="8">
    <location>
        <begin position="395"/>
        <end position="422"/>
    </location>
</feature>
<evidence type="ECO:0000256" key="3">
    <source>
        <dbReference type="ARBA" id="ARBA00022737"/>
    </source>
</evidence>
<feature type="domain" description="C2H2-type" evidence="8">
    <location>
        <begin position="1036"/>
        <end position="1058"/>
    </location>
</feature>
<feature type="domain" description="C2H2-type" evidence="8">
    <location>
        <begin position="683"/>
        <end position="705"/>
    </location>
</feature>
<feature type="region of interest" description="Disordered" evidence="7">
    <location>
        <begin position="630"/>
        <end position="672"/>
    </location>
</feature>
<organism evidence="9 10">
    <name type="scientific">Anopheles albimanus</name>
    <name type="common">New world malaria mosquito</name>
    <dbReference type="NCBI Taxonomy" id="7167"/>
    <lineage>
        <taxon>Eukaryota</taxon>
        <taxon>Metazoa</taxon>
        <taxon>Ecdysozoa</taxon>
        <taxon>Arthropoda</taxon>
        <taxon>Hexapoda</taxon>
        <taxon>Insecta</taxon>
        <taxon>Pterygota</taxon>
        <taxon>Neoptera</taxon>
        <taxon>Endopterygota</taxon>
        <taxon>Diptera</taxon>
        <taxon>Nematocera</taxon>
        <taxon>Culicoidea</taxon>
        <taxon>Culicidae</taxon>
        <taxon>Anophelinae</taxon>
        <taxon>Anopheles</taxon>
    </lineage>
</organism>
<feature type="region of interest" description="Disordered" evidence="7">
    <location>
        <begin position="91"/>
        <end position="121"/>
    </location>
</feature>
<feature type="domain" description="C2H2-type" evidence="8">
    <location>
        <begin position="362"/>
        <end position="390"/>
    </location>
</feature>
<feature type="domain" description="C2H2-type" evidence="8">
    <location>
        <begin position="1135"/>
        <end position="1163"/>
    </location>
</feature>
<evidence type="ECO:0000259" key="8">
    <source>
        <dbReference type="PROSITE" id="PS50157"/>
    </source>
</evidence>
<evidence type="ECO:0000256" key="1">
    <source>
        <dbReference type="ARBA" id="ARBA00004123"/>
    </source>
</evidence>
<evidence type="ECO:0000256" key="5">
    <source>
        <dbReference type="ARBA" id="ARBA00022833"/>
    </source>
</evidence>
<keyword evidence="10" id="KW-1185">Reference proteome</keyword>
<feature type="domain" description="C2H2-type" evidence="8">
    <location>
        <begin position="1062"/>
        <end position="1084"/>
    </location>
</feature>
<keyword evidence="6" id="KW-0539">Nucleus</keyword>
<reference evidence="9" key="2">
    <citation type="submission" date="2022-08" db="UniProtKB">
        <authorList>
            <consortium name="EnsemblMetazoa"/>
        </authorList>
    </citation>
    <scope>IDENTIFICATION</scope>
    <source>
        <strain evidence="9">STECLA/ALBI9_A</strain>
    </source>
</reference>
<dbReference type="VEuPathDB" id="VectorBase:AALB20_033898"/>